<dbReference type="Gene3D" id="1.10.260.40">
    <property type="entry name" value="lambda repressor-like DNA-binding domains"/>
    <property type="match status" value="1"/>
</dbReference>
<dbReference type="SMART" id="SM00530">
    <property type="entry name" value="HTH_XRE"/>
    <property type="match status" value="1"/>
</dbReference>
<evidence type="ECO:0000313" key="3">
    <source>
        <dbReference type="Proteomes" id="UP001208017"/>
    </source>
</evidence>
<reference evidence="2 3" key="1">
    <citation type="submission" date="2022-11" db="EMBL/GenBank/DDBJ databases">
        <title>Study of microbial diversity in lake waters.</title>
        <authorList>
            <person name="Zhang J."/>
        </authorList>
    </citation>
    <scope>NUCLEOTIDE SEQUENCE [LARGE SCALE GENOMIC DNA]</scope>
    <source>
        <strain evidence="2 3">DT12</strain>
    </source>
</reference>
<dbReference type="PROSITE" id="PS50943">
    <property type="entry name" value="HTH_CROC1"/>
    <property type="match status" value="1"/>
</dbReference>
<evidence type="ECO:0000313" key="2">
    <source>
        <dbReference type="EMBL" id="MCX7568592.1"/>
    </source>
</evidence>
<dbReference type="InterPro" id="IPR010982">
    <property type="entry name" value="Lambda_DNA-bd_dom_sf"/>
</dbReference>
<dbReference type="Proteomes" id="UP001208017">
    <property type="component" value="Unassembled WGS sequence"/>
</dbReference>
<dbReference type="CDD" id="cd00093">
    <property type="entry name" value="HTH_XRE"/>
    <property type="match status" value="1"/>
</dbReference>
<comment type="caution">
    <text evidence="2">The sequence shown here is derived from an EMBL/GenBank/DDBJ whole genome shotgun (WGS) entry which is preliminary data.</text>
</comment>
<gene>
    <name evidence="2" type="ORF">OS242_01240</name>
</gene>
<protein>
    <submittedName>
        <fullName evidence="2">Helix-turn-helix transcriptional regulator</fullName>
    </submittedName>
</protein>
<dbReference type="EMBL" id="JAPMLT010000001">
    <property type="protein sequence ID" value="MCX7568592.1"/>
    <property type="molecule type" value="Genomic_DNA"/>
</dbReference>
<accession>A0ABT3WVA0</accession>
<dbReference type="InterPro" id="IPR001387">
    <property type="entry name" value="Cro/C1-type_HTH"/>
</dbReference>
<dbReference type="RefSeq" id="WP_267149834.1">
    <property type="nucleotide sequence ID" value="NZ_JAPMLT010000001.1"/>
</dbReference>
<sequence length="67" mass="7606">MKQTQSLEHLVQEQKLTLQKVAEQTGVSLLALEYMVQNNSVPKRHIAQKISKVLKLPVGEIWPELGQ</sequence>
<proteinExistence type="predicted"/>
<evidence type="ECO:0000259" key="1">
    <source>
        <dbReference type="PROSITE" id="PS50943"/>
    </source>
</evidence>
<name>A0ABT3WVA0_9BACL</name>
<dbReference type="SUPFAM" id="SSF47413">
    <property type="entry name" value="lambda repressor-like DNA-binding domains"/>
    <property type="match status" value="1"/>
</dbReference>
<keyword evidence="3" id="KW-1185">Reference proteome</keyword>
<feature type="domain" description="HTH cro/C1-type" evidence="1">
    <location>
        <begin position="7"/>
        <end position="61"/>
    </location>
</feature>
<organism evidence="2 3">
    <name type="scientific">Tumebacillus lacus</name>
    <dbReference type="NCBI Taxonomy" id="2995335"/>
    <lineage>
        <taxon>Bacteria</taxon>
        <taxon>Bacillati</taxon>
        <taxon>Bacillota</taxon>
        <taxon>Bacilli</taxon>
        <taxon>Bacillales</taxon>
        <taxon>Alicyclobacillaceae</taxon>
        <taxon>Tumebacillus</taxon>
    </lineage>
</organism>